<feature type="region of interest" description="Disordered" evidence="1">
    <location>
        <begin position="360"/>
        <end position="388"/>
    </location>
</feature>
<accession>A0A7J6TUB9</accession>
<reference evidence="2 3" key="1">
    <citation type="submission" date="2020-04" db="EMBL/GenBank/DDBJ databases">
        <title>Perkinsus olseni comparative genomics.</title>
        <authorList>
            <person name="Bogema D.R."/>
        </authorList>
    </citation>
    <scope>NUCLEOTIDE SEQUENCE [LARGE SCALE GENOMIC DNA]</scope>
    <source>
        <strain evidence="2">ATCC PRA-205</strain>
    </source>
</reference>
<evidence type="ECO:0000313" key="2">
    <source>
        <dbReference type="EMBL" id="KAF4748291.1"/>
    </source>
</evidence>
<dbReference type="AlphaFoldDB" id="A0A7J6TUB9"/>
<organism evidence="2 3">
    <name type="scientific">Perkinsus olseni</name>
    <name type="common">Perkinsus atlanticus</name>
    <dbReference type="NCBI Taxonomy" id="32597"/>
    <lineage>
        <taxon>Eukaryota</taxon>
        <taxon>Sar</taxon>
        <taxon>Alveolata</taxon>
        <taxon>Perkinsozoa</taxon>
        <taxon>Perkinsea</taxon>
        <taxon>Perkinsida</taxon>
        <taxon>Perkinsidae</taxon>
        <taxon>Perkinsus</taxon>
    </lineage>
</organism>
<comment type="caution">
    <text evidence="2">The sequence shown here is derived from an EMBL/GenBank/DDBJ whole genome shotgun (WGS) entry which is preliminary data.</text>
</comment>
<evidence type="ECO:0000313" key="3">
    <source>
        <dbReference type="Proteomes" id="UP000574390"/>
    </source>
</evidence>
<proteinExistence type="predicted"/>
<dbReference type="Proteomes" id="UP000574390">
    <property type="component" value="Unassembled WGS sequence"/>
</dbReference>
<dbReference type="InterPro" id="IPR036047">
    <property type="entry name" value="F-box-like_dom_sf"/>
</dbReference>
<protein>
    <recommendedName>
        <fullName evidence="4">F-box domain-containing protein</fullName>
    </recommendedName>
</protein>
<dbReference type="SUPFAM" id="SSF81383">
    <property type="entry name" value="F-box domain"/>
    <property type="match status" value="1"/>
</dbReference>
<dbReference type="CDD" id="cd09917">
    <property type="entry name" value="F-box_SF"/>
    <property type="match status" value="1"/>
</dbReference>
<evidence type="ECO:0000256" key="1">
    <source>
        <dbReference type="SAM" id="MobiDB-lite"/>
    </source>
</evidence>
<feature type="compositionally biased region" description="Basic and acidic residues" evidence="1">
    <location>
        <begin position="368"/>
        <end position="388"/>
    </location>
</feature>
<dbReference type="EMBL" id="JABANM010005037">
    <property type="protein sequence ID" value="KAF4748291.1"/>
    <property type="molecule type" value="Genomic_DNA"/>
</dbReference>
<evidence type="ECO:0008006" key="4">
    <source>
        <dbReference type="Google" id="ProtNLM"/>
    </source>
</evidence>
<feature type="non-terminal residue" evidence="2">
    <location>
        <position position="462"/>
    </location>
</feature>
<name>A0A7J6TUB9_PEROL</name>
<gene>
    <name evidence="2" type="ORF">FOZ62_031411</name>
</gene>
<sequence length="462" mass="50523">MASQGQPRLPLYSNLYDCATLLGNWQEERYAPHQKGRYGQGYFSESALLLPNPNSRTYVTTSKHLAEEGLGISRRQRGLREEEEELKNLLSSTPASDLLGGACRYDSDLASTSKDSFRDPMVRRTIERSKSARAVGLQGEELEAYRRKWTKGNPSIAATASSSGSSRPVRCSVLDDEKDTDVSHAASDELAATLLGVVKGLPEDSVAELLQRARELVIREQWKGCDYMRELPAEAIHTVGLCLGFRSLNAMALTCRRLRRVLASVWKETGLLLFDGFAVDGEVFDDPTVYTGTSRTSLEYAVDRQAEDHRFWPLRCGQFMKAIAFEESPYLVLRNGVPSSVQLRATEAIDVTAEDIGDVLGDASPSQHADRLSRADSHSPGDDEGEGRMRAMALGSCSFTCPSKFEVPTTHERGIYLEYLVDLHFSPTATRAVVGVIDGSHMAAPTPSSSISTVASTGGAIS</sequence>